<dbReference type="GO" id="GO:0004665">
    <property type="term" value="F:prephenate dehydrogenase (NADP+) activity"/>
    <property type="evidence" value="ECO:0007669"/>
    <property type="project" value="InterPro"/>
</dbReference>
<dbReference type="SUPFAM" id="SSF51735">
    <property type="entry name" value="NAD(P)-binding Rossmann-fold domains"/>
    <property type="match status" value="1"/>
</dbReference>
<feature type="domain" description="Prephenate/arogenate dehydrogenase" evidence="4">
    <location>
        <begin position="8"/>
        <end position="286"/>
    </location>
</feature>
<evidence type="ECO:0000256" key="1">
    <source>
        <dbReference type="ARBA" id="ARBA00007964"/>
    </source>
</evidence>
<dbReference type="Pfam" id="PF02153">
    <property type="entry name" value="PDH_N"/>
    <property type="match status" value="1"/>
</dbReference>
<dbReference type="InterPro" id="IPR046825">
    <property type="entry name" value="PDH_C"/>
</dbReference>
<gene>
    <name evidence="5" type="ORF">SAMN02745885_02259</name>
</gene>
<dbReference type="Gene3D" id="3.40.50.720">
    <property type="entry name" value="NAD(P)-binding Rossmann-like Domain"/>
    <property type="match status" value="1"/>
</dbReference>
<comment type="similarity">
    <text evidence="1">Belongs to the prephenate/arogenate dehydrogenase family.</text>
</comment>
<evidence type="ECO:0000256" key="3">
    <source>
        <dbReference type="ARBA" id="ARBA00029440"/>
    </source>
</evidence>
<dbReference type="InterPro" id="IPR036291">
    <property type="entry name" value="NAD(P)-bd_dom_sf"/>
</dbReference>
<keyword evidence="6" id="KW-1185">Reference proteome</keyword>
<dbReference type="Gene3D" id="1.10.3660.10">
    <property type="entry name" value="6-phosphogluconate dehydrogenase C-terminal like domain"/>
    <property type="match status" value="1"/>
</dbReference>
<evidence type="ECO:0000259" key="4">
    <source>
        <dbReference type="PROSITE" id="PS51176"/>
    </source>
</evidence>
<dbReference type="PROSITE" id="PS51176">
    <property type="entry name" value="PDH_ADH"/>
    <property type="match status" value="1"/>
</dbReference>
<protein>
    <submittedName>
        <fullName evidence="5">Prephenate dehydrogenase</fullName>
    </submittedName>
</protein>
<dbReference type="Pfam" id="PF20463">
    <property type="entry name" value="PDH_C"/>
    <property type="match status" value="1"/>
</dbReference>
<dbReference type="GO" id="GO:0006571">
    <property type="term" value="P:tyrosine biosynthetic process"/>
    <property type="evidence" value="ECO:0007669"/>
    <property type="project" value="InterPro"/>
</dbReference>
<dbReference type="InterPro" id="IPR008927">
    <property type="entry name" value="6-PGluconate_DH-like_C_sf"/>
</dbReference>
<dbReference type="PANTHER" id="PTHR21363:SF0">
    <property type="entry name" value="PREPHENATE DEHYDROGENASE [NADP(+)]"/>
    <property type="match status" value="1"/>
</dbReference>
<dbReference type="GO" id="GO:0008977">
    <property type="term" value="F:prephenate dehydrogenase (NAD+) activity"/>
    <property type="evidence" value="ECO:0007669"/>
    <property type="project" value="InterPro"/>
</dbReference>
<keyword evidence="2" id="KW-0560">Oxidoreductase</keyword>
<reference evidence="6" key="1">
    <citation type="submission" date="2017-02" db="EMBL/GenBank/DDBJ databases">
        <authorList>
            <person name="Varghese N."/>
            <person name="Submissions S."/>
        </authorList>
    </citation>
    <scope>NUCLEOTIDE SEQUENCE [LARGE SCALE GENOMIC DNA]</scope>
    <source>
        <strain evidence="6">DSM 16521</strain>
    </source>
</reference>
<dbReference type="GO" id="GO:0070403">
    <property type="term" value="F:NAD+ binding"/>
    <property type="evidence" value="ECO:0007669"/>
    <property type="project" value="InterPro"/>
</dbReference>
<dbReference type="AlphaFoldDB" id="A0A1T4RU16"/>
<dbReference type="SUPFAM" id="SSF48179">
    <property type="entry name" value="6-phosphogluconate dehydrogenase C-terminal domain-like"/>
    <property type="match status" value="1"/>
</dbReference>
<dbReference type="EMBL" id="FUXM01000035">
    <property type="protein sequence ID" value="SKA19248.1"/>
    <property type="molecule type" value="Genomic_DNA"/>
</dbReference>
<dbReference type="InterPro" id="IPR003099">
    <property type="entry name" value="Prephen_DH"/>
</dbReference>
<dbReference type="InterPro" id="IPR050812">
    <property type="entry name" value="Preph/Arog_dehydrog"/>
</dbReference>
<comment type="pathway">
    <text evidence="3">Amino-acid biosynthesis.</text>
</comment>
<sequence>MKAMTVERKIAIIGLGLMGGSLASALSQNTSWQLRGWDIDPEVRKKAARLIPGIEIREELAEVVAVADLVVLAVPVRTAIQLVESVAASLARGAVLTDLCSTKGELERKIAACLPRGTAWIGGHPMAGSEKQGIVAASARLFQGATWFLCPGENCGPEHLELVREMVQAVGAKERLITARDHDRITARLSHLPHLVAGGLLHNVVCALGQEALRCAGPGLRDTTRIAGSPVPMWLDIFLTNREEILAAIDDLQVFLTTVKDALSNTDETRLSMLLEQARVYRQNMG</sequence>
<dbReference type="Proteomes" id="UP000189933">
    <property type="component" value="Unassembled WGS sequence"/>
</dbReference>
<accession>A0A1T4RU16</accession>
<evidence type="ECO:0000256" key="2">
    <source>
        <dbReference type="ARBA" id="ARBA00023002"/>
    </source>
</evidence>
<proteinExistence type="inferred from homology"/>
<dbReference type="PANTHER" id="PTHR21363">
    <property type="entry name" value="PREPHENATE DEHYDROGENASE"/>
    <property type="match status" value="1"/>
</dbReference>
<dbReference type="InterPro" id="IPR046826">
    <property type="entry name" value="PDH_N"/>
</dbReference>
<evidence type="ECO:0000313" key="5">
    <source>
        <dbReference type="EMBL" id="SKA19248.1"/>
    </source>
</evidence>
<organism evidence="5 6">
    <name type="scientific">Carboxydocella sporoproducens DSM 16521</name>
    <dbReference type="NCBI Taxonomy" id="1121270"/>
    <lineage>
        <taxon>Bacteria</taxon>
        <taxon>Bacillati</taxon>
        <taxon>Bacillota</taxon>
        <taxon>Clostridia</taxon>
        <taxon>Eubacteriales</taxon>
        <taxon>Clostridiales Family XVI. Incertae Sedis</taxon>
        <taxon>Carboxydocella</taxon>
    </lineage>
</organism>
<name>A0A1T4RU16_9FIRM</name>
<dbReference type="FunFam" id="3.40.50.720:FF:000208">
    <property type="entry name" value="Prephenate dehydrogenase"/>
    <property type="match status" value="1"/>
</dbReference>
<evidence type="ECO:0000313" key="6">
    <source>
        <dbReference type="Proteomes" id="UP000189933"/>
    </source>
</evidence>